<accession>A1C9R7</accession>
<feature type="region of interest" description="Disordered" evidence="1">
    <location>
        <begin position="1"/>
        <end position="436"/>
    </location>
</feature>
<dbReference type="GeneID" id="4706161"/>
<evidence type="ECO:0000313" key="2">
    <source>
        <dbReference type="EMBL" id="EAW12485.1"/>
    </source>
</evidence>
<feature type="compositionally biased region" description="Polar residues" evidence="1">
    <location>
        <begin position="413"/>
        <end position="430"/>
    </location>
</feature>
<feature type="compositionally biased region" description="Polar residues" evidence="1">
    <location>
        <begin position="92"/>
        <end position="101"/>
    </location>
</feature>
<dbReference type="PANTHER" id="PTHR35361">
    <property type="entry name" value="OS08G0443700 PROTEIN"/>
    <property type="match status" value="1"/>
</dbReference>
<evidence type="ECO:0008006" key="4">
    <source>
        <dbReference type="Google" id="ProtNLM"/>
    </source>
</evidence>
<proteinExistence type="predicted"/>
<feature type="compositionally biased region" description="Low complexity" evidence="1">
    <location>
        <begin position="253"/>
        <end position="262"/>
    </location>
</feature>
<feature type="compositionally biased region" description="Low complexity" evidence="1">
    <location>
        <begin position="227"/>
        <end position="239"/>
    </location>
</feature>
<feature type="compositionally biased region" description="Low complexity" evidence="1">
    <location>
        <begin position="383"/>
        <end position="395"/>
    </location>
</feature>
<dbReference type="InterPro" id="IPR028322">
    <property type="entry name" value="PNRC-like_rgn"/>
</dbReference>
<dbReference type="KEGG" id="act:ACLA_009050"/>
<gene>
    <name evidence="2" type="ORF">ACLA_009050</name>
</gene>
<feature type="compositionally biased region" description="Polar residues" evidence="1">
    <location>
        <begin position="319"/>
        <end position="332"/>
    </location>
</feature>
<reference evidence="2 3" key="1">
    <citation type="journal article" date="2008" name="PLoS Genet.">
        <title>Genomic islands in the pathogenic filamentous fungus Aspergillus fumigatus.</title>
        <authorList>
            <person name="Fedorova N.D."/>
            <person name="Khaldi N."/>
            <person name="Joardar V.S."/>
            <person name="Maiti R."/>
            <person name="Amedeo P."/>
            <person name="Anderson M.J."/>
            <person name="Crabtree J."/>
            <person name="Silva J.C."/>
            <person name="Badger J.H."/>
            <person name="Albarraq A."/>
            <person name="Angiuoli S."/>
            <person name="Bussey H."/>
            <person name="Bowyer P."/>
            <person name="Cotty P.J."/>
            <person name="Dyer P.S."/>
            <person name="Egan A."/>
            <person name="Galens K."/>
            <person name="Fraser-Liggett C.M."/>
            <person name="Haas B.J."/>
            <person name="Inman J.M."/>
            <person name="Kent R."/>
            <person name="Lemieux S."/>
            <person name="Malavazi I."/>
            <person name="Orvis J."/>
            <person name="Roemer T."/>
            <person name="Ronning C.M."/>
            <person name="Sundaram J.P."/>
            <person name="Sutton G."/>
            <person name="Turner G."/>
            <person name="Venter J.C."/>
            <person name="White O.R."/>
            <person name="Whitty B.R."/>
            <person name="Youngman P."/>
            <person name="Wolfe K.H."/>
            <person name="Goldman G.H."/>
            <person name="Wortman J.R."/>
            <person name="Jiang B."/>
            <person name="Denning D.W."/>
            <person name="Nierman W.C."/>
        </authorList>
    </citation>
    <scope>NUCLEOTIDE SEQUENCE [LARGE SCALE GENOMIC DNA]</scope>
    <source>
        <strain evidence="3">ATCC 1007 / CBS 513.65 / DSM 816 / NCTC 3887 / NRRL 1</strain>
    </source>
</reference>
<feature type="compositionally biased region" description="Low complexity" evidence="1">
    <location>
        <begin position="289"/>
        <end position="301"/>
    </location>
</feature>
<evidence type="ECO:0000256" key="1">
    <source>
        <dbReference type="SAM" id="MobiDB-lite"/>
    </source>
</evidence>
<dbReference type="Pfam" id="PF15365">
    <property type="entry name" value="PNRC"/>
    <property type="match status" value="1"/>
</dbReference>
<name>A1C9R7_ASPCL</name>
<dbReference type="Proteomes" id="UP000006701">
    <property type="component" value="Unassembled WGS sequence"/>
</dbReference>
<feature type="compositionally biased region" description="Basic and acidic residues" evidence="1">
    <location>
        <begin position="267"/>
        <end position="277"/>
    </location>
</feature>
<feature type="compositionally biased region" description="Basic residues" evidence="1">
    <location>
        <begin position="62"/>
        <end position="71"/>
    </location>
</feature>
<sequence length="462" mass="50113">MSTPSPTPPTPRGPRNNRRNQKKTTTPSVQKVAMLTTPPSSPPRNSSPGEVATDSSINVNLSKKKNPRPNRKPRETPKPSQIQNNGHRHTSSHPANVTPQVKDSPHYAGPTFHASPAPSALPIPSFFSKSLPGPESVEEIDGDHAEAEPELDSTPSKPRPRFQPQPEAQQSTPLDFLFKAAVEARSSQSQRSPEANKRVRSPQTESRAQNHRMANGAPGGAFPPEMGSPGIPSSYIGPPFAASYRDRMDALRSTSSTSSSNSELDEEQRRAKTEALKDLLLNPRPQKPSTTSSLSQSSANSYGVRSNFDHNVPHYATPLRTTSGPPATGSQDLSRHRQHSFGGNGLQSPFSHPQINGSQHYQNSPHRRDVLSANSANGANIHGGPSPSPFGFYGSAKDPHHYAQQPMYYPPVHQQSPDFRTMPAKTSSPALDTRKMEDDLRRILKLDANPGYASSGIQSSFA</sequence>
<dbReference type="EMBL" id="DS027049">
    <property type="protein sequence ID" value="EAW12485.1"/>
    <property type="molecule type" value="Genomic_DNA"/>
</dbReference>
<keyword evidence="3" id="KW-1185">Reference proteome</keyword>
<protein>
    <recommendedName>
        <fullName evidence="4">Proteophosphoglycan 5</fullName>
    </recommendedName>
</protein>
<organism evidence="2 3">
    <name type="scientific">Aspergillus clavatus (strain ATCC 1007 / CBS 513.65 / DSM 816 / NCTC 3887 / NRRL 1 / QM 1276 / 107)</name>
    <dbReference type="NCBI Taxonomy" id="344612"/>
    <lineage>
        <taxon>Eukaryota</taxon>
        <taxon>Fungi</taxon>
        <taxon>Dikarya</taxon>
        <taxon>Ascomycota</taxon>
        <taxon>Pezizomycotina</taxon>
        <taxon>Eurotiomycetes</taxon>
        <taxon>Eurotiomycetidae</taxon>
        <taxon>Eurotiales</taxon>
        <taxon>Aspergillaceae</taxon>
        <taxon>Aspergillus</taxon>
        <taxon>Aspergillus subgen. Fumigati</taxon>
    </lineage>
</organism>
<dbReference type="eggNOG" id="ENOG502SC1U">
    <property type="taxonomic scope" value="Eukaryota"/>
</dbReference>
<dbReference type="GO" id="GO:0016071">
    <property type="term" value="P:mRNA metabolic process"/>
    <property type="evidence" value="ECO:0007669"/>
    <property type="project" value="UniProtKB-ARBA"/>
</dbReference>
<dbReference type="OMA" id="YATPMRT"/>
<evidence type="ECO:0000313" key="3">
    <source>
        <dbReference type="Proteomes" id="UP000006701"/>
    </source>
</evidence>
<dbReference type="OrthoDB" id="2142961at2759"/>
<feature type="compositionally biased region" description="Polar residues" evidence="1">
    <location>
        <begin position="346"/>
        <end position="364"/>
    </location>
</feature>
<dbReference type="VEuPathDB" id="FungiDB:ACLA_009050"/>
<feature type="compositionally biased region" description="Pro residues" evidence="1">
    <location>
        <begin position="1"/>
        <end position="12"/>
    </location>
</feature>
<dbReference type="AlphaFoldDB" id="A1C9R7"/>
<feature type="compositionally biased region" description="Low complexity" evidence="1">
    <location>
        <begin position="114"/>
        <end position="128"/>
    </location>
</feature>
<dbReference type="RefSeq" id="XP_001273911.1">
    <property type="nucleotide sequence ID" value="XM_001273910.1"/>
</dbReference>
<dbReference type="HOGENOM" id="CLU_591800_0_0_1"/>
<dbReference type="PANTHER" id="PTHR35361:SF1">
    <property type="entry name" value="OS08G0443700 PROTEIN"/>
    <property type="match status" value="1"/>
</dbReference>